<feature type="region of interest" description="Disordered" evidence="4">
    <location>
        <begin position="551"/>
        <end position="588"/>
    </location>
</feature>
<gene>
    <name evidence="6" type="ORF">MCHLO_09549</name>
</gene>
<feature type="DNA-binding region" description="Fork-head" evidence="3">
    <location>
        <begin position="637"/>
        <end position="715"/>
    </location>
</feature>
<dbReference type="Pfam" id="PF00250">
    <property type="entry name" value="Forkhead"/>
    <property type="match status" value="1"/>
</dbReference>
<evidence type="ECO:0000313" key="7">
    <source>
        <dbReference type="Proteomes" id="UP000815677"/>
    </source>
</evidence>
<feature type="compositionally biased region" description="Pro residues" evidence="4">
    <location>
        <begin position="349"/>
        <end position="360"/>
    </location>
</feature>
<dbReference type="PROSITE" id="PS50039">
    <property type="entry name" value="FORK_HEAD_3"/>
    <property type="match status" value="1"/>
</dbReference>
<feature type="compositionally biased region" description="Low complexity" evidence="4">
    <location>
        <begin position="768"/>
        <end position="792"/>
    </location>
</feature>
<dbReference type="CDD" id="cd00059">
    <property type="entry name" value="FH_FOX"/>
    <property type="match status" value="1"/>
</dbReference>
<keyword evidence="1 3" id="KW-0238">DNA-binding</keyword>
<dbReference type="Proteomes" id="UP000815677">
    <property type="component" value="Unassembled WGS sequence"/>
</dbReference>
<feature type="compositionally biased region" description="Pro residues" evidence="4">
    <location>
        <begin position="554"/>
        <end position="563"/>
    </location>
</feature>
<dbReference type="EMBL" id="DF847781">
    <property type="protein sequence ID" value="GAT52503.1"/>
    <property type="molecule type" value="Genomic_DNA"/>
</dbReference>
<dbReference type="InterPro" id="IPR001766">
    <property type="entry name" value="Fork_head_dom"/>
</dbReference>
<dbReference type="PRINTS" id="PR00053">
    <property type="entry name" value="FORKHEAD"/>
</dbReference>
<dbReference type="InterPro" id="IPR030456">
    <property type="entry name" value="TF_fork_head_CS_2"/>
</dbReference>
<feature type="compositionally biased region" description="Polar residues" evidence="4">
    <location>
        <begin position="302"/>
        <end position="316"/>
    </location>
</feature>
<dbReference type="InterPro" id="IPR036388">
    <property type="entry name" value="WH-like_DNA-bd_sf"/>
</dbReference>
<feature type="compositionally biased region" description="Low complexity" evidence="4">
    <location>
        <begin position="564"/>
        <end position="573"/>
    </location>
</feature>
<keyword evidence="2 3" id="KW-0539">Nucleus</keyword>
<comment type="subcellular location">
    <subcellularLocation>
        <location evidence="3">Nucleus</location>
    </subcellularLocation>
</comment>
<feature type="compositionally biased region" description="Polar residues" evidence="4">
    <location>
        <begin position="495"/>
        <end position="508"/>
    </location>
</feature>
<organism evidence="6 7">
    <name type="scientific">Mycena chlorophos</name>
    <name type="common">Agaric fungus</name>
    <name type="synonym">Agaricus chlorophos</name>
    <dbReference type="NCBI Taxonomy" id="658473"/>
    <lineage>
        <taxon>Eukaryota</taxon>
        <taxon>Fungi</taxon>
        <taxon>Dikarya</taxon>
        <taxon>Basidiomycota</taxon>
        <taxon>Agaricomycotina</taxon>
        <taxon>Agaricomycetes</taxon>
        <taxon>Agaricomycetidae</taxon>
        <taxon>Agaricales</taxon>
        <taxon>Marasmiineae</taxon>
        <taxon>Mycenaceae</taxon>
        <taxon>Mycena</taxon>
    </lineage>
</organism>
<reference evidence="6" key="1">
    <citation type="submission" date="2014-09" db="EMBL/GenBank/DDBJ databases">
        <title>Genome sequence of the luminous mushroom Mycena chlorophos for searching fungal bioluminescence genes.</title>
        <authorList>
            <person name="Tanaka Y."/>
            <person name="Kasuga D."/>
            <person name="Oba Y."/>
            <person name="Hase S."/>
            <person name="Sato K."/>
            <person name="Oba Y."/>
            <person name="Sakakibara Y."/>
        </authorList>
    </citation>
    <scope>NUCLEOTIDE SEQUENCE</scope>
</reference>
<keyword evidence="7" id="KW-1185">Reference proteome</keyword>
<name>A0ABQ0LN08_MYCCL</name>
<feature type="compositionally biased region" description="Basic residues" evidence="4">
    <location>
        <begin position="730"/>
        <end position="742"/>
    </location>
</feature>
<feature type="compositionally biased region" description="Pro residues" evidence="4">
    <location>
        <begin position="437"/>
        <end position="448"/>
    </location>
</feature>
<evidence type="ECO:0000256" key="1">
    <source>
        <dbReference type="ARBA" id="ARBA00023125"/>
    </source>
</evidence>
<dbReference type="Gene3D" id="1.10.10.10">
    <property type="entry name" value="Winged helix-like DNA-binding domain superfamily/Winged helix DNA-binding domain"/>
    <property type="match status" value="1"/>
</dbReference>
<dbReference type="InterPro" id="IPR036390">
    <property type="entry name" value="WH_DNA-bd_sf"/>
</dbReference>
<dbReference type="PROSITE" id="PS00658">
    <property type="entry name" value="FORK_HEAD_2"/>
    <property type="match status" value="1"/>
</dbReference>
<feature type="region of interest" description="Disordered" evidence="4">
    <location>
        <begin position="294"/>
        <end position="509"/>
    </location>
</feature>
<dbReference type="PANTHER" id="PTHR11829:SF343">
    <property type="entry name" value="FORK-HEAD DOMAIN-CONTAINING PROTEIN"/>
    <property type="match status" value="1"/>
</dbReference>
<accession>A0ABQ0LN08</accession>
<sequence length="814" mass="89621">MHHFGHFGAASYCEISVGLGGDRRRTTDDPFERSYGERYEQNAIRDDAAAAARLGWRPGCFSFLCPSINPKCPFRTVIVLPWAPINLNKRPPAHVHIIDDGQILGQIFYIDGDSGSSHGARLRLGAAAAGGEMCYKKTFEAENGHVAPARKPRHLPRTQLLWSSGDKNYKWFLTPALAFSLDDPRHNQTRRRTFRDVAAVLSVRPAPHVVPSQDSNRLPTRAAIVGSPRLMPLPHVFGSLFFWPWALNSRPCFITLILPAPVAFLPMAAWSLSPASSSCRVASTQDLRPATLLALSVPSGPGPTTSMQPSLPSSTPGIAEDDDDPNAPMLDLSDILHGYDEEDEEQNKPPSPPPAPISHPEPPRDPAPVARRTPVAIAPRPPSQPQQNRTRPTRYEPYPSSAVHPPRINVDNAPLGPRSSPAPVEPHRQPAWSRHPPQQPAQPQPPYHYGPAVYSQAHHGAPVTRAHAPGSPRPSHGHESRRYAYNSLPTPPYSPITQNQPLPMQQPTVPVYASGPLPYPQAAYQYSSPPPVYQYPSPPCYQCPSPPHHRPIYPAAPSPPFNTPSPSSSASSLPSPPHVQPVALSPDMFPGGYRRSREAILSDEIAEGVDFMRRKLHLPPNAHVSLDSLPDTPDGSRPSHCLPDLIALAICGSEMKMLPLSKITWAIKERFQWYGEHRRDMDWQNSIRHALSLHKIFVRHERSANDPGKGAYWRMCVTNGAGYARERSRTSGKKGQRRARAKHVSETESSEDESYAESGGTSDGGSDCGYQPYPTSSTARTRARANARAQQQYDREEPQPVMTMTTRSAAKIRS</sequence>
<evidence type="ECO:0000256" key="3">
    <source>
        <dbReference type="PROSITE-ProRule" id="PRU00089"/>
    </source>
</evidence>
<evidence type="ECO:0000313" key="6">
    <source>
        <dbReference type="EMBL" id="GAT52503.1"/>
    </source>
</evidence>
<dbReference type="PANTHER" id="PTHR11829">
    <property type="entry name" value="FORKHEAD BOX PROTEIN"/>
    <property type="match status" value="1"/>
</dbReference>
<proteinExistence type="predicted"/>
<dbReference type="SUPFAM" id="SSF46785">
    <property type="entry name" value="Winged helix' DNA-binding domain"/>
    <property type="match status" value="1"/>
</dbReference>
<dbReference type="InterPro" id="IPR050211">
    <property type="entry name" value="FOX_domain-containing"/>
</dbReference>
<evidence type="ECO:0000259" key="5">
    <source>
        <dbReference type="PROSITE" id="PS50039"/>
    </source>
</evidence>
<evidence type="ECO:0000256" key="2">
    <source>
        <dbReference type="ARBA" id="ARBA00023242"/>
    </source>
</evidence>
<evidence type="ECO:0000256" key="4">
    <source>
        <dbReference type="SAM" id="MobiDB-lite"/>
    </source>
</evidence>
<feature type="region of interest" description="Disordered" evidence="4">
    <location>
        <begin position="724"/>
        <end position="814"/>
    </location>
</feature>
<dbReference type="SMART" id="SM00339">
    <property type="entry name" value="FH"/>
    <property type="match status" value="1"/>
</dbReference>
<protein>
    <recommendedName>
        <fullName evidence="5">Fork-head domain-containing protein</fullName>
    </recommendedName>
</protein>
<feature type="domain" description="Fork-head" evidence="5">
    <location>
        <begin position="637"/>
        <end position="715"/>
    </location>
</feature>